<feature type="signal peptide" evidence="3">
    <location>
        <begin position="1"/>
        <end position="25"/>
    </location>
</feature>
<accession>A0ABR2W8A2</accession>
<evidence type="ECO:0000313" key="7">
    <source>
        <dbReference type="Proteomes" id="UP001479436"/>
    </source>
</evidence>
<evidence type="ECO:0000256" key="2">
    <source>
        <dbReference type="ARBA" id="ARBA00023008"/>
    </source>
</evidence>
<keyword evidence="7" id="KW-1185">Reference proteome</keyword>
<comment type="caution">
    <text evidence="6">The sequence shown here is derived from an EMBL/GenBank/DDBJ whole genome shotgun (WGS) entry which is preliminary data.</text>
</comment>
<evidence type="ECO:0000256" key="3">
    <source>
        <dbReference type="SAM" id="SignalP"/>
    </source>
</evidence>
<dbReference type="Gene3D" id="1.10.1280.10">
    <property type="entry name" value="Di-copper center containing domain from catechol oxidase"/>
    <property type="match status" value="1"/>
</dbReference>
<dbReference type="PROSITE" id="PS00497">
    <property type="entry name" value="TYROSINASE_1"/>
    <property type="match status" value="1"/>
</dbReference>
<name>A0ABR2W8A2_9FUNG</name>
<dbReference type="Pfam" id="PF00264">
    <property type="entry name" value="Tyrosinase"/>
    <property type="match status" value="1"/>
</dbReference>
<dbReference type="InterPro" id="IPR050316">
    <property type="entry name" value="Tyrosinase/Hemocyanin"/>
</dbReference>
<evidence type="ECO:0000313" key="6">
    <source>
        <dbReference type="EMBL" id="KAK9723009.1"/>
    </source>
</evidence>
<dbReference type="EMBL" id="JASJQH010006934">
    <property type="protein sequence ID" value="KAK9723009.1"/>
    <property type="molecule type" value="Genomic_DNA"/>
</dbReference>
<keyword evidence="2" id="KW-0186">Copper</keyword>
<gene>
    <name evidence="6" type="ORF">K7432_002259</name>
</gene>
<proteinExistence type="predicted"/>
<dbReference type="PROSITE" id="PS00498">
    <property type="entry name" value="TYROSINASE_2"/>
    <property type="match status" value="1"/>
</dbReference>
<feature type="domain" description="Tyrosinase copper-binding" evidence="5">
    <location>
        <begin position="220"/>
        <end position="231"/>
    </location>
</feature>
<protein>
    <recommendedName>
        <fullName evidence="4 5">Tyrosinase copper-binding domain-containing protein</fullName>
    </recommendedName>
</protein>
<sequence length="395" mass="44693">MFPQKLLWFLFAVVLLTATLEFVSGQGCGSISIRREIRQLSVSERNEFFDALKTLHASSQSVSAYDALSQIHSNYAGEVHSGSAFFPWHRQYLRELEKKLQRINPRVVLPYWDWTIDSQSPHQSEIFNENYLGGDGGNGGCITNGPFAGWRMRYPKPHCLSRKFNRQGKIGSFYSSDVISRIASKSRTYADFRSQLESPIHGVVHMGIGGDMTVMTSPNDPLFWLHHAFVDKIWADWQATEQSRSREYNGKRTNGGNALPTDVMNPFNVTVSAVLDTSSPGLCYRYSNSPRTTRNNRRAIPNFNPAETLMKGAEALKLHIPEKLDPNWVQLNGGNLEETRSKERQLEGIIQELNLLEDYISPNALARRLETLTKLVRGTLGSLFTEISDSRISNF</sequence>
<organism evidence="6 7">
    <name type="scientific">Basidiobolus ranarum</name>
    <dbReference type="NCBI Taxonomy" id="34480"/>
    <lineage>
        <taxon>Eukaryota</taxon>
        <taxon>Fungi</taxon>
        <taxon>Fungi incertae sedis</taxon>
        <taxon>Zoopagomycota</taxon>
        <taxon>Entomophthoromycotina</taxon>
        <taxon>Basidiobolomycetes</taxon>
        <taxon>Basidiobolales</taxon>
        <taxon>Basidiobolaceae</taxon>
        <taxon>Basidiobolus</taxon>
    </lineage>
</organism>
<evidence type="ECO:0000259" key="5">
    <source>
        <dbReference type="PROSITE" id="PS00498"/>
    </source>
</evidence>
<dbReference type="PANTHER" id="PTHR11474:SF126">
    <property type="entry name" value="TYROSINASE-LIKE PROTEIN TYR-1-RELATED"/>
    <property type="match status" value="1"/>
</dbReference>
<feature type="chain" id="PRO_5047404103" description="Tyrosinase copper-binding domain-containing protein" evidence="3">
    <location>
        <begin position="26"/>
        <end position="395"/>
    </location>
</feature>
<keyword evidence="3" id="KW-0732">Signal</keyword>
<feature type="domain" description="Tyrosinase copper-binding" evidence="4">
    <location>
        <begin position="80"/>
        <end position="97"/>
    </location>
</feature>
<dbReference type="PANTHER" id="PTHR11474">
    <property type="entry name" value="TYROSINASE FAMILY MEMBER"/>
    <property type="match status" value="1"/>
</dbReference>
<dbReference type="PRINTS" id="PR00092">
    <property type="entry name" value="TYROSINASE"/>
</dbReference>
<dbReference type="Proteomes" id="UP001479436">
    <property type="component" value="Unassembled WGS sequence"/>
</dbReference>
<evidence type="ECO:0000259" key="4">
    <source>
        <dbReference type="PROSITE" id="PS00497"/>
    </source>
</evidence>
<keyword evidence="1" id="KW-0479">Metal-binding</keyword>
<reference evidence="6 7" key="1">
    <citation type="submission" date="2023-04" db="EMBL/GenBank/DDBJ databases">
        <title>Genome of Basidiobolus ranarum AG-B5.</title>
        <authorList>
            <person name="Stajich J.E."/>
            <person name="Carter-House D."/>
            <person name="Gryganskyi A."/>
        </authorList>
    </citation>
    <scope>NUCLEOTIDE SEQUENCE [LARGE SCALE GENOMIC DNA]</scope>
    <source>
        <strain evidence="6 7">AG-B5</strain>
    </source>
</reference>
<evidence type="ECO:0000256" key="1">
    <source>
        <dbReference type="ARBA" id="ARBA00022723"/>
    </source>
</evidence>
<dbReference type="SUPFAM" id="SSF48056">
    <property type="entry name" value="Di-copper centre-containing domain"/>
    <property type="match status" value="1"/>
</dbReference>
<dbReference type="InterPro" id="IPR008922">
    <property type="entry name" value="Di-copper_centre_dom_sf"/>
</dbReference>
<dbReference type="InterPro" id="IPR002227">
    <property type="entry name" value="Tyrosinase_Cu-bd"/>
</dbReference>